<dbReference type="Proteomes" id="UP000002333">
    <property type="component" value="Chromosome"/>
</dbReference>
<dbReference type="EMBL" id="CP001083">
    <property type="protein sequence ID" value="ACQ53074.1"/>
    <property type="molecule type" value="Genomic_DNA"/>
</dbReference>
<dbReference type="KEGG" id="cbi:CLJ_B1388"/>
<evidence type="ECO:0000313" key="1">
    <source>
        <dbReference type="EMBL" id="ACQ53074.1"/>
    </source>
</evidence>
<protein>
    <submittedName>
        <fullName evidence="1">Uncharacterized protein</fullName>
    </submittedName>
</protein>
<evidence type="ECO:0000313" key="2">
    <source>
        <dbReference type="Proteomes" id="UP000002333"/>
    </source>
</evidence>
<organism evidence="1 2">
    <name type="scientific">Clostridium botulinum (strain 657 / Type Ba4)</name>
    <dbReference type="NCBI Taxonomy" id="515621"/>
    <lineage>
        <taxon>Bacteria</taxon>
        <taxon>Bacillati</taxon>
        <taxon>Bacillota</taxon>
        <taxon>Clostridia</taxon>
        <taxon>Eubacteriales</taxon>
        <taxon>Clostridiaceae</taxon>
        <taxon>Clostridium</taxon>
    </lineage>
</organism>
<proteinExistence type="predicted"/>
<reference evidence="2" key="2">
    <citation type="submission" date="2008-05" db="EMBL/GenBank/DDBJ databases">
        <title>Genome sequence of Clostridium botulinum Ba4 strain 657.</title>
        <authorList>
            <person name="Shrivastava S."/>
            <person name="Brown J.L."/>
            <person name="Bruce D."/>
            <person name="Detter C."/>
            <person name="Munk C."/>
            <person name="Smith L.A."/>
            <person name="Smith T.J."/>
            <person name="Sutton G."/>
            <person name="Brettin T.S."/>
        </authorList>
    </citation>
    <scope>NUCLEOTIDE SEQUENCE [LARGE SCALE GENOMIC DNA]</scope>
    <source>
        <strain evidence="2">657 / Type Ba4</strain>
    </source>
</reference>
<dbReference type="RefSeq" id="WP_012720840.1">
    <property type="nucleotide sequence ID" value="NC_012658.1"/>
</dbReference>
<sequence>MVKMRGKVKVIILPYKDFKHRIRLTKYYEKDYSIENMNGYLYMVRRV</sequence>
<accession>A0A3F2ZV56</accession>
<name>A0A3F2ZV56_CLOB6</name>
<reference evidence="1 2" key="1">
    <citation type="journal article" date="2007" name="PLoS ONE">
        <title>Analysis of the neurotoxin complex genes in Clostridium botulinum A1-A4 and B1 strains: BoNT/A3, /Ba4 and /B1 clusters are located within plasmids.</title>
        <authorList>
            <person name="Smith T.J."/>
            <person name="Hill K.K."/>
            <person name="Foley B.T."/>
            <person name="Detter J.C."/>
            <person name="Munk A.C."/>
            <person name="Bruce D.C."/>
            <person name="Doggett N.A."/>
            <person name="Smith L.A."/>
            <person name="Marks J.D."/>
            <person name="Xie G."/>
            <person name="Brettin T.S."/>
        </authorList>
    </citation>
    <scope>NUCLEOTIDE SEQUENCE [LARGE SCALE GENOMIC DNA]</scope>
    <source>
        <strain evidence="2">657 / Type Ba4</strain>
    </source>
</reference>
<gene>
    <name evidence="1" type="ordered locus">CLJ_B1388</name>
</gene>
<dbReference type="AlphaFoldDB" id="A0A3F2ZV56"/>